<feature type="compositionally biased region" description="Basic residues" evidence="1">
    <location>
        <begin position="108"/>
        <end position="124"/>
    </location>
</feature>
<protein>
    <submittedName>
        <fullName evidence="2">Uncharacterized protein</fullName>
    </submittedName>
</protein>
<evidence type="ECO:0000313" key="2">
    <source>
        <dbReference type="EMBL" id="JAW14325.1"/>
    </source>
</evidence>
<sequence length="124" mass="13530">MANVGGPRAGTRRVLMSVAHSILLYGAEVWADALSKEAHRKRLARVQRLGALRIVSAYRTVSESAVLVIAGVIPIALLARERKAIHERREEGLGKRSLGRRGDLPSGRGRHLGRRIRGAVGRRG</sequence>
<accession>A0A224XPA7</accession>
<dbReference type="AlphaFoldDB" id="A0A224XPA7"/>
<name>A0A224XPA7_9HEMI</name>
<proteinExistence type="predicted"/>
<dbReference type="EMBL" id="GFTR01002101">
    <property type="protein sequence ID" value="JAW14325.1"/>
    <property type="molecule type" value="Transcribed_RNA"/>
</dbReference>
<organism evidence="2">
    <name type="scientific">Panstrongylus lignarius</name>
    <dbReference type="NCBI Taxonomy" id="156445"/>
    <lineage>
        <taxon>Eukaryota</taxon>
        <taxon>Metazoa</taxon>
        <taxon>Ecdysozoa</taxon>
        <taxon>Arthropoda</taxon>
        <taxon>Hexapoda</taxon>
        <taxon>Insecta</taxon>
        <taxon>Pterygota</taxon>
        <taxon>Neoptera</taxon>
        <taxon>Paraneoptera</taxon>
        <taxon>Hemiptera</taxon>
        <taxon>Heteroptera</taxon>
        <taxon>Panheteroptera</taxon>
        <taxon>Cimicomorpha</taxon>
        <taxon>Reduviidae</taxon>
        <taxon>Triatominae</taxon>
        <taxon>Panstrongylus</taxon>
    </lineage>
</organism>
<feature type="region of interest" description="Disordered" evidence="1">
    <location>
        <begin position="89"/>
        <end position="124"/>
    </location>
</feature>
<reference evidence="2" key="1">
    <citation type="journal article" date="2018" name="PLoS Negl. Trop. Dis.">
        <title>An insight into the salivary gland and fat body transcriptome of Panstrongylus lignarius (Hemiptera: Heteroptera), the main vector of Chagas disease in Peru.</title>
        <authorList>
            <person name="Nevoa J.C."/>
            <person name="Mendes M.T."/>
            <person name="da Silva M.V."/>
            <person name="Soares S.C."/>
            <person name="Oliveira C.J.F."/>
            <person name="Ribeiro J.M.C."/>
        </authorList>
    </citation>
    <scope>NUCLEOTIDE SEQUENCE</scope>
</reference>
<evidence type="ECO:0000256" key="1">
    <source>
        <dbReference type="SAM" id="MobiDB-lite"/>
    </source>
</evidence>